<comment type="subcellular location">
    <subcellularLocation>
        <location evidence="1">Endoplasmic reticulum</location>
    </subcellularLocation>
    <subcellularLocation>
        <location evidence="6">Golgi apparatus membrane</location>
    </subcellularLocation>
</comment>
<protein>
    <recommendedName>
        <fullName evidence="6">Protein transport protein sec16</fullName>
    </recommendedName>
</protein>
<evidence type="ECO:0000256" key="1">
    <source>
        <dbReference type="ARBA" id="ARBA00004240"/>
    </source>
</evidence>
<dbReference type="InterPro" id="IPR024340">
    <property type="entry name" value="Sec16_CCD"/>
</dbReference>
<dbReference type="EMBL" id="QJKJ01001335">
    <property type="protein sequence ID" value="RDY08137.1"/>
    <property type="molecule type" value="Genomic_DNA"/>
</dbReference>
<feature type="region of interest" description="Disordered" evidence="7">
    <location>
        <begin position="1208"/>
        <end position="1245"/>
    </location>
</feature>
<dbReference type="PANTHER" id="PTHR13402">
    <property type="entry name" value="RGPR-RELATED"/>
    <property type="match status" value="1"/>
</dbReference>
<evidence type="ECO:0000256" key="4">
    <source>
        <dbReference type="ARBA" id="ARBA00022824"/>
    </source>
</evidence>
<feature type="compositionally biased region" description="Polar residues" evidence="7">
    <location>
        <begin position="1296"/>
        <end position="1341"/>
    </location>
</feature>
<keyword evidence="4 6" id="KW-0256">Endoplasmic reticulum</keyword>
<feature type="region of interest" description="Disordered" evidence="7">
    <location>
        <begin position="1089"/>
        <end position="1129"/>
    </location>
</feature>
<feature type="region of interest" description="Disordered" evidence="7">
    <location>
        <begin position="1293"/>
        <end position="1399"/>
    </location>
</feature>
<evidence type="ECO:0000313" key="10">
    <source>
        <dbReference type="EMBL" id="RDY08137.1"/>
    </source>
</evidence>
<dbReference type="Pfam" id="PF12931">
    <property type="entry name" value="TPR_Sec16"/>
    <property type="match status" value="1"/>
</dbReference>
<evidence type="ECO:0000256" key="5">
    <source>
        <dbReference type="ARBA" id="ARBA00022892"/>
    </source>
</evidence>
<evidence type="ECO:0000313" key="11">
    <source>
        <dbReference type="Proteomes" id="UP000257109"/>
    </source>
</evidence>
<keyword evidence="11" id="KW-1185">Reference proteome</keyword>
<dbReference type="GO" id="GO:0070971">
    <property type="term" value="C:endoplasmic reticulum exit site"/>
    <property type="evidence" value="ECO:0007669"/>
    <property type="project" value="TreeGrafter"/>
</dbReference>
<dbReference type="Pfam" id="PF12932">
    <property type="entry name" value="Sec16"/>
    <property type="match status" value="1"/>
</dbReference>
<feature type="compositionally biased region" description="Polar residues" evidence="7">
    <location>
        <begin position="1208"/>
        <end position="1229"/>
    </location>
</feature>
<keyword evidence="3 6" id="KW-0813">Transport</keyword>
<feature type="domain" description="Sec16 central conserved" evidence="9">
    <location>
        <begin position="565"/>
        <end position="686"/>
    </location>
</feature>
<keyword evidence="5 6" id="KW-0931">ER-Golgi transport</keyword>
<dbReference type="STRING" id="157652.A0A371HZB7"/>
<dbReference type="GO" id="GO:0015031">
    <property type="term" value="P:protein transport"/>
    <property type="evidence" value="ECO:0007669"/>
    <property type="project" value="UniProtKB-KW"/>
</dbReference>
<name>A0A371HZB7_MUCPR</name>
<dbReference type="FunFam" id="1.25.40.1030:FF:000005">
    <property type="entry name" value="Protein transport protein sec16"/>
    <property type="match status" value="1"/>
</dbReference>
<dbReference type="Proteomes" id="UP000257109">
    <property type="component" value="Unassembled WGS sequence"/>
</dbReference>
<feature type="region of interest" description="Disordered" evidence="7">
    <location>
        <begin position="1466"/>
        <end position="1493"/>
    </location>
</feature>
<dbReference type="CDD" id="cd09233">
    <property type="entry name" value="ACE1-Sec16-like"/>
    <property type="match status" value="1"/>
</dbReference>
<accession>A0A371HZB7</accession>
<keyword evidence="6" id="KW-0472">Membrane</keyword>
<dbReference type="GO" id="GO:0016192">
    <property type="term" value="P:vesicle-mediated transport"/>
    <property type="evidence" value="ECO:0007669"/>
    <property type="project" value="UniProtKB-KW"/>
</dbReference>
<feature type="non-terminal residue" evidence="10">
    <location>
        <position position="1"/>
    </location>
</feature>
<proteinExistence type="inferred from homology"/>
<reference evidence="10" key="1">
    <citation type="submission" date="2018-05" db="EMBL/GenBank/DDBJ databases">
        <title>Draft genome of Mucuna pruriens seed.</title>
        <authorList>
            <person name="Nnadi N.E."/>
            <person name="Vos R."/>
            <person name="Hasami M.H."/>
            <person name="Devisetty U.K."/>
            <person name="Aguiy J.C."/>
        </authorList>
    </citation>
    <scope>NUCLEOTIDE SEQUENCE [LARGE SCALE GENOMIC DNA]</scope>
    <source>
        <strain evidence="10">JCA_2017</strain>
    </source>
</reference>
<keyword evidence="6" id="KW-0333">Golgi apparatus</keyword>
<evidence type="ECO:0000256" key="7">
    <source>
        <dbReference type="SAM" id="MobiDB-lite"/>
    </source>
</evidence>
<dbReference type="InterPro" id="IPR024298">
    <property type="entry name" value="Sec16_Sec23-bd"/>
</dbReference>
<organism evidence="10 11">
    <name type="scientific">Mucuna pruriens</name>
    <name type="common">Velvet bean</name>
    <name type="synonym">Dolichos pruriens</name>
    <dbReference type="NCBI Taxonomy" id="157652"/>
    <lineage>
        <taxon>Eukaryota</taxon>
        <taxon>Viridiplantae</taxon>
        <taxon>Streptophyta</taxon>
        <taxon>Embryophyta</taxon>
        <taxon>Tracheophyta</taxon>
        <taxon>Spermatophyta</taxon>
        <taxon>Magnoliopsida</taxon>
        <taxon>eudicotyledons</taxon>
        <taxon>Gunneridae</taxon>
        <taxon>Pentapetalae</taxon>
        <taxon>rosids</taxon>
        <taxon>fabids</taxon>
        <taxon>Fabales</taxon>
        <taxon>Fabaceae</taxon>
        <taxon>Papilionoideae</taxon>
        <taxon>50 kb inversion clade</taxon>
        <taxon>NPAAA clade</taxon>
        <taxon>indigoferoid/millettioid clade</taxon>
        <taxon>Phaseoleae</taxon>
        <taxon>Mucuna</taxon>
    </lineage>
</organism>
<dbReference type="GO" id="GO:0012507">
    <property type="term" value="C:ER to Golgi transport vesicle membrane"/>
    <property type="evidence" value="ECO:0007669"/>
    <property type="project" value="TreeGrafter"/>
</dbReference>
<sequence>MASNPPFHMEDQTDEDFFDKLVEDDMEPVVKSGHDEGNESDEAKAFANLGISDVDAAAFENSDAAESGVELQGELGTMKSDAGLEQEGNSVPTSSSVGFDSKMDPGGDGILAGSEFSSISAGITSDKVGNSGVKMVGWNSFHADLDGGGGFGSYSDFFSELGDQSGNFLANVFDNFSSEVKPGNEVQNDRSSASGNYVQYQEGQGYDGSLESHTNRQGEDLNTLVNNEQYQEGQAYVASSEKQANGQDLSNSQYWEDLYPGWKYDHNTGQWYQIEGYSATAPSQQSSEANTAADWTAASDGKTEISYMQQSAQSVAGTLAETGTTENVSNWSQVSQVNNGYPEHMVFDPQYPGWYYDTIAQEWRSLETYNSTIQSSVHGLENGHASTSTFLPNDNSLYSEYSQTGNYEPQAIDSQAVDGSWDSLYGTKHQQGFDMYATGAATKGGDDITSGGSQQVNHSYGSSISVNKDQQNTSSSFGSVPLYNKVNHDHGLTNGTFEPQSFGPSGDIVQQFNYSNTKFGEQKTFSKAFTENQKPFGYSPQSIQGGNQYSHASHVGRSSAGRPSHALVTFGFGGKLIIMKDPSLLSSSYGSQDSVQGSVSVLNLIEVVTGNMDSLSTGNGNSDYFRALSQQSFPGPLVGGSVGSKELYKWLDERIAHCESPDMDYKKGERLRLLLSLLKIGCQHYGKLRSPFGTDTILKENDTPESAVAKLFASSKMSGTEFPPYGMPSHCLQNLPSEGQMRAMAIEVQNLLVSGKKKEALQCAQQGQLWGPALVLASQLGDQFYVDTVKQMALHQLVAGSPLRTLCLLIAGQPAEVFSTDTSISGHPGASNMVQQSAQVGSNGMLDDWEKNLAVITANRTKGDELVIIHLGDCLWKERSEITAAHICYLVAEANFESYSDSARLCLIGADHWKCPRTYASPEAIQRTELYEYSKVVGNSQFTLHSFQPYKLLYAYMLAEVGKVSDSLKYCQALLKSLKTGRAPEVETWKQLALSLEERIRTHQQGGYAANLAPAKLVGKLLNFFDSTAHRVVGGLPPPAPSSSQGTVHGGEQHYQHMAPRVSSSQSTMAMSSLIPSASMEPMSEWTADNNRMAKPNRSVSEPDIGRIPRQETTSPDAQVKAQASGGTSRFSRFSFGSQLLQKTVGLVMKPRPGRQAKLGEKNKFYYDEKLKRWVEEGAELPAEEAALPPPPTTAAFQNGSTEYNLRSALKTESSPPSEGSNIRTSSPELSPGMPPIPPSSNQFSARGRLSVRSRYVDTFNQGGGTSANLFQSPSVPSVKPALAANAKFFIPTPAPSSNEQTMEAITESNQEDSATNEDPSTSATNEWSYQSPPQQVSSTAIPRFPSMGNISKQGVGEGNNSNFSHSRRTASWSGSFNESVTSSKKGNIKHLGEGLGIPPSRFIPDESLMRTPVKNSSFGEDLQEVRFTDHLHVPAKLEAKHPKWPSRTRRRSHVAALTRGCSTIADSSPPWWDSARRGDPTRPRRQNSAAIS</sequence>
<dbReference type="GO" id="GO:0070973">
    <property type="term" value="P:protein localization to endoplasmic reticulum exit site"/>
    <property type="evidence" value="ECO:0007669"/>
    <property type="project" value="TreeGrafter"/>
</dbReference>
<dbReference type="GO" id="GO:0007030">
    <property type="term" value="P:Golgi organization"/>
    <property type="evidence" value="ECO:0007669"/>
    <property type="project" value="TreeGrafter"/>
</dbReference>
<dbReference type="OrthoDB" id="8918678at2759"/>
<comment type="similarity">
    <text evidence="2 6">Belongs to the SEC16 family.</text>
</comment>
<dbReference type="GO" id="GO:0000139">
    <property type="term" value="C:Golgi membrane"/>
    <property type="evidence" value="ECO:0007669"/>
    <property type="project" value="UniProtKB-SubCell"/>
</dbReference>
<feature type="domain" description="Sec16 Sec23-binding" evidence="8">
    <location>
        <begin position="748"/>
        <end position="1008"/>
    </location>
</feature>
<dbReference type="PANTHER" id="PTHR13402:SF6">
    <property type="entry name" value="SECRETORY 16, ISOFORM I"/>
    <property type="match status" value="1"/>
</dbReference>
<dbReference type="Gene3D" id="1.25.40.1030">
    <property type="match status" value="1"/>
</dbReference>
<evidence type="ECO:0000259" key="8">
    <source>
        <dbReference type="Pfam" id="PF12931"/>
    </source>
</evidence>
<evidence type="ECO:0000256" key="2">
    <source>
        <dbReference type="ARBA" id="ARBA00005927"/>
    </source>
</evidence>
<evidence type="ECO:0000256" key="6">
    <source>
        <dbReference type="RuleBase" id="RU364101"/>
    </source>
</evidence>
<comment type="caution">
    <text evidence="10">The sequence shown here is derived from an EMBL/GenBank/DDBJ whole genome shotgun (WGS) entry which is preliminary data.</text>
</comment>
<keyword evidence="6" id="KW-0653">Protein transport</keyword>
<evidence type="ECO:0000256" key="3">
    <source>
        <dbReference type="ARBA" id="ARBA00022448"/>
    </source>
</evidence>
<evidence type="ECO:0000259" key="9">
    <source>
        <dbReference type="Pfam" id="PF12932"/>
    </source>
</evidence>
<feature type="compositionally biased region" description="Polar residues" evidence="7">
    <location>
        <begin position="1349"/>
        <end position="1386"/>
    </location>
</feature>
<gene>
    <name evidence="10" type="primary">SEC16B</name>
    <name evidence="10" type="ORF">CR513_07655</name>
</gene>